<evidence type="ECO:0000313" key="1">
    <source>
        <dbReference type="EMBL" id="CAD8143029.1"/>
    </source>
</evidence>
<dbReference type="AlphaFoldDB" id="A0A8S1SUL7"/>
<dbReference type="EMBL" id="CAJJDP010000014">
    <property type="protein sequence ID" value="CAD8143029.1"/>
    <property type="molecule type" value="Genomic_DNA"/>
</dbReference>
<dbReference type="Proteomes" id="UP000683925">
    <property type="component" value="Unassembled WGS sequence"/>
</dbReference>
<accession>A0A8S1SUL7</accession>
<proteinExistence type="predicted"/>
<sequence>MISQQFKEIQYIQNSPEKLNQIEAQINCIKSPAEKLNN</sequence>
<evidence type="ECO:0000313" key="2">
    <source>
        <dbReference type="Proteomes" id="UP000683925"/>
    </source>
</evidence>
<organism evidence="1 2">
    <name type="scientific">Paramecium octaurelia</name>
    <dbReference type="NCBI Taxonomy" id="43137"/>
    <lineage>
        <taxon>Eukaryota</taxon>
        <taxon>Sar</taxon>
        <taxon>Alveolata</taxon>
        <taxon>Ciliophora</taxon>
        <taxon>Intramacronucleata</taxon>
        <taxon>Oligohymenophorea</taxon>
        <taxon>Peniculida</taxon>
        <taxon>Parameciidae</taxon>
        <taxon>Paramecium</taxon>
    </lineage>
</organism>
<keyword evidence="2" id="KW-1185">Reference proteome</keyword>
<comment type="caution">
    <text evidence="1">The sequence shown here is derived from an EMBL/GenBank/DDBJ whole genome shotgun (WGS) entry which is preliminary data.</text>
</comment>
<protein>
    <submittedName>
        <fullName evidence="1">Uncharacterized protein</fullName>
    </submittedName>
</protein>
<reference evidence="1" key="1">
    <citation type="submission" date="2021-01" db="EMBL/GenBank/DDBJ databases">
        <authorList>
            <consortium name="Genoscope - CEA"/>
            <person name="William W."/>
        </authorList>
    </citation>
    <scope>NUCLEOTIDE SEQUENCE</scope>
</reference>
<name>A0A8S1SUL7_PAROT</name>
<gene>
    <name evidence="1" type="ORF">POCTA_138.1.T0140296</name>
</gene>